<comment type="caution">
    <text evidence="1">The sequence shown here is derived from an EMBL/GenBank/DDBJ whole genome shotgun (WGS) entry which is preliminary data.</text>
</comment>
<protein>
    <submittedName>
        <fullName evidence="1">15116_t:CDS:1</fullName>
    </submittedName>
</protein>
<gene>
    <name evidence="1" type="ORF">RFULGI_LOCUS4100</name>
</gene>
<name>A0A9N9ARF8_9GLOM</name>
<dbReference type="EMBL" id="CAJVPZ010003926">
    <property type="protein sequence ID" value="CAG8538197.1"/>
    <property type="molecule type" value="Genomic_DNA"/>
</dbReference>
<organism evidence="1 2">
    <name type="scientific">Racocetra fulgida</name>
    <dbReference type="NCBI Taxonomy" id="60492"/>
    <lineage>
        <taxon>Eukaryota</taxon>
        <taxon>Fungi</taxon>
        <taxon>Fungi incertae sedis</taxon>
        <taxon>Mucoromycota</taxon>
        <taxon>Glomeromycotina</taxon>
        <taxon>Glomeromycetes</taxon>
        <taxon>Diversisporales</taxon>
        <taxon>Gigasporaceae</taxon>
        <taxon>Racocetra</taxon>
    </lineage>
</organism>
<accession>A0A9N9ARF8</accession>
<dbReference type="Proteomes" id="UP000789396">
    <property type="component" value="Unassembled WGS sequence"/>
</dbReference>
<keyword evidence="2" id="KW-1185">Reference proteome</keyword>
<dbReference type="OrthoDB" id="2432760at2759"/>
<proteinExistence type="predicted"/>
<dbReference type="AlphaFoldDB" id="A0A9N9ARF8"/>
<evidence type="ECO:0000313" key="2">
    <source>
        <dbReference type="Proteomes" id="UP000789396"/>
    </source>
</evidence>
<reference evidence="1" key="1">
    <citation type="submission" date="2021-06" db="EMBL/GenBank/DDBJ databases">
        <authorList>
            <person name="Kallberg Y."/>
            <person name="Tangrot J."/>
            <person name="Rosling A."/>
        </authorList>
    </citation>
    <scope>NUCLEOTIDE SEQUENCE</scope>
    <source>
        <strain evidence="1">IN212</strain>
    </source>
</reference>
<sequence length="152" mass="17311">MAVHLFGENTCDRVVNKAKTCELTRYSAAMYITPNLNNNIVTPTPISSNSVEIIMEALTKCPRFHKPMIGKDVLKYSIVEDLQQIKTNISIAQLAAENPKYLRELKDSFDSPPKLNVGELDEKQQEEFYNLVNEYIDIFAQNDLDLGRTNKI</sequence>
<evidence type="ECO:0000313" key="1">
    <source>
        <dbReference type="EMBL" id="CAG8538197.1"/>
    </source>
</evidence>